<evidence type="ECO:0000256" key="6">
    <source>
        <dbReference type="SAM" id="MobiDB-lite"/>
    </source>
</evidence>
<reference evidence="8 9" key="1">
    <citation type="submission" date="2019-04" db="EMBL/GenBank/DDBJ databases">
        <title>Trinickia sp. 7GSK02, isolated from subtropical forest soil.</title>
        <authorList>
            <person name="Gao Z.-H."/>
            <person name="Qiu L.-H."/>
        </authorList>
    </citation>
    <scope>NUCLEOTIDE SEQUENCE [LARGE SCALE GENOMIC DNA]</scope>
    <source>
        <strain evidence="8 9">7GSK02</strain>
    </source>
</reference>
<keyword evidence="3" id="KW-1133">Transmembrane helix</keyword>
<protein>
    <submittedName>
        <fullName evidence="8">Chemotaxis protein</fullName>
    </submittedName>
</protein>
<organism evidence="8 9">
    <name type="scientific">Trinickia terrae</name>
    <dbReference type="NCBI Taxonomy" id="2571161"/>
    <lineage>
        <taxon>Bacteria</taxon>
        <taxon>Pseudomonadati</taxon>
        <taxon>Pseudomonadota</taxon>
        <taxon>Betaproteobacteria</taxon>
        <taxon>Burkholderiales</taxon>
        <taxon>Burkholderiaceae</taxon>
        <taxon>Trinickia</taxon>
    </lineage>
</organism>
<dbReference type="PROSITE" id="PS50111">
    <property type="entry name" value="CHEMOTAXIS_TRANSDUC_2"/>
    <property type="match status" value="1"/>
</dbReference>
<dbReference type="Pfam" id="PF00015">
    <property type="entry name" value="MCPsignal"/>
    <property type="match status" value="1"/>
</dbReference>
<dbReference type="InterPro" id="IPR029095">
    <property type="entry name" value="NarX-like_N"/>
</dbReference>
<evidence type="ECO:0000256" key="2">
    <source>
        <dbReference type="ARBA" id="ARBA00022692"/>
    </source>
</evidence>
<evidence type="ECO:0000313" key="8">
    <source>
        <dbReference type="EMBL" id="TKC86361.1"/>
    </source>
</evidence>
<dbReference type="AlphaFoldDB" id="A0A4U1HXH2"/>
<evidence type="ECO:0000259" key="7">
    <source>
        <dbReference type="PROSITE" id="PS50111"/>
    </source>
</evidence>
<keyword evidence="4" id="KW-0472">Membrane</keyword>
<dbReference type="GO" id="GO:0016020">
    <property type="term" value="C:membrane"/>
    <property type="evidence" value="ECO:0007669"/>
    <property type="project" value="UniProtKB-SubCell"/>
</dbReference>
<name>A0A4U1HXH2_9BURK</name>
<feature type="domain" description="Methyl-accepting transducer" evidence="7">
    <location>
        <begin position="154"/>
        <end position="205"/>
    </location>
</feature>
<keyword evidence="2" id="KW-0812">Transmembrane</keyword>
<dbReference type="Pfam" id="PF13675">
    <property type="entry name" value="PilJ"/>
    <property type="match status" value="1"/>
</dbReference>
<evidence type="ECO:0000313" key="9">
    <source>
        <dbReference type="Proteomes" id="UP000305539"/>
    </source>
</evidence>
<comment type="subcellular location">
    <subcellularLocation>
        <location evidence="1">Membrane</location>
        <topology evidence="1">Multi-pass membrane protein</topology>
    </subcellularLocation>
</comment>
<gene>
    <name evidence="8" type="ORF">FAZ69_21205</name>
</gene>
<dbReference type="OrthoDB" id="8807779at2"/>
<dbReference type="Proteomes" id="UP000305539">
    <property type="component" value="Unassembled WGS sequence"/>
</dbReference>
<dbReference type="InterPro" id="IPR004089">
    <property type="entry name" value="MCPsignal_dom"/>
</dbReference>
<accession>A0A4U1HXH2</accession>
<dbReference type="EMBL" id="SWJE01000011">
    <property type="protein sequence ID" value="TKC86361.1"/>
    <property type="molecule type" value="Genomic_DNA"/>
</dbReference>
<dbReference type="SUPFAM" id="SSF58104">
    <property type="entry name" value="Methyl-accepting chemotaxis protein (MCP) signaling domain"/>
    <property type="match status" value="1"/>
</dbReference>
<feature type="region of interest" description="Disordered" evidence="6">
    <location>
        <begin position="219"/>
        <end position="244"/>
    </location>
</feature>
<comment type="caution">
    <text evidence="8">The sequence shown here is derived from an EMBL/GenBank/DDBJ whole genome shotgun (WGS) entry which is preliminary data.</text>
</comment>
<sequence>MNRRTPYSHDEVSGQVIGELINVSGRQRMLSQRIVLHVLLASRGDGAALAVARDCLATFAKAHADLVGGNAHLPGVFSDALKELYFGAARADDHIRRFIVHTTEALACLESNAASAGEQVDALVAQATPLLELLQQLTLAYQNEMRGIEAAALKRQAEIAEQLSSISMQANIVALNARIAAARAGQYGREFAVITTVLADIIKEMDQLIHSVVDTRGTREASAKRLPGSPIPQSRHASAGRAFQ</sequence>
<evidence type="ECO:0000256" key="5">
    <source>
        <dbReference type="PROSITE-ProRule" id="PRU00284"/>
    </source>
</evidence>
<keyword evidence="9" id="KW-1185">Reference proteome</keyword>
<keyword evidence="5" id="KW-0807">Transducer</keyword>
<evidence type="ECO:0000256" key="3">
    <source>
        <dbReference type="ARBA" id="ARBA00022989"/>
    </source>
</evidence>
<proteinExistence type="predicted"/>
<dbReference type="GO" id="GO:0007165">
    <property type="term" value="P:signal transduction"/>
    <property type="evidence" value="ECO:0007669"/>
    <property type="project" value="UniProtKB-KW"/>
</dbReference>
<dbReference type="RefSeq" id="WP_136897044.1">
    <property type="nucleotide sequence ID" value="NZ_SWJE01000011.1"/>
</dbReference>
<dbReference type="Gene3D" id="6.10.250.3200">
    <property type="match status" value="1"/>
</dbReference>
<evidence type="ECO:0000256" key="4">
    <source>
        <dbReference type="ARBA" id="ARBA00023136"/>
    </source>
</evidence>
<evidence type="ECO:0000256" key="1">
    <source>
        <dbReference type="ARBA" id="ARBA00004141"/>
    </source>
</evidence>